<evidence type="ECO:0000313" key="2">
    <source>
        <dbReference type="EMBL" id="MBD2189646.1"/>
    </source>
</evidence>
<dbReference type="Proteomes" id="UP000642094">
    <property type="component" value="Unassembled WGS sequence"/>
</dbReference>
<evidence type="ECO:0000256" key="1">
    <source>
        <dbReference type="SAM" id="Phobius"/>
    </source>
</evidence>
<evidence type="ECO:0008006" key="4">
    <source>
        <dbReference type="Google" id="ProtNLM"/>
    </source>
</evidence>
<gene>
    <name evidence="2" type="ORF">H6F41_16045</name>
</gene>
<keyword evidence="1" id="KW-1133">Transmembrane helix</keyword>
<feature type="transmembrane region" description="Helical" evidence="1">
    <location>
        <begin position="33"/>
        <end position="54"/>
    </location>
</feature>
<feature type="transmembrane region" description="Helical" evidence="1">
    <location>
        <begin position="60"/>
        <end position="80"/>
    </location>
</feature>
<name>A0ABR8A266_9CYAN</name>
<dbReference type="EMBL" id="JACJQB010000046">
    <property type="protein sequence ID" value="MBD2189646.1"/>
    <property type="molecule type" value="Genomic_DNA"/>
</dbReference>
<evidence type="ECO:0000313" key="3">
    <source>
        <dbReference type="Proteomes" id="UP000642094"/>
    </source>
</evidence>
<proteinExistence type="predicted"/>
<sequence>MIIPLKRRNFDELIPAVPTAEQYQYYWGDGQSVFRRVAISIASVIVFTILYNRVHENNPSSFAALVMFVCAALGGLYWMLEPVAMASIRNAKLRRFAHCGYWQAEVLDVYVSQEVLAREEKVNSRGRMDVSYDAESFLNIELGDETDFVTTLRLPMRRELKRIRPEQTICMLLFSNDRRFGRVSRQTSDAYIPQYNLWVGDYPYLRRDTFVDLTKYLSKKSAKVGTQSGSSRDLS</sequence>
<organism evidence="2 3">
    <name type="scientific">Pseudanabaena mucicola FACHB-723</name>
    <dbReference type="NCBI Taxonomy" id="2692860"/>
    <lineage>
        <taxon>Bacteria</taxon>
        <taxon>Bacillati</taxon>
        <taxon>Cyanobacteriota</taxon>
        <taxon>Cyanophyceae</taxon>
        <taxon>Pseudanabaenales</taxon>
        <taxon>Pseudanabaenaceae</taxon>
        <taxon>Pseudanabaena</taxon>
    </lineage>
</organism>
<dbReference type="RefSeq" id="WP_190404469.1">
    <property type="nucleotide sequence ID" value="NZ_JACJQB010000046.1"/>
</dbReference>
<protein>
    <recommendedName>
        <fullName evidence="4">Phosphate ABC transporter permease</fullName>
    </recommendedName>
</protein>
<keyword evidence="3" id="KW-1185">Reference proteome</keyword>
<accession>A0ABR8A266</accession>
<reference evidence="2 3" key="1">
    <citation type="journal article" date="2020" name="ISME J.">
        <title>Comparative genomics reveals insights into cyanobacterial evolution and habitat adaptation.</title>
        <authorList>
            <person name="Chen M.Y."/>
            <person name="Teng W.K."/>
            <person name="Zhao L."/>
            <person name="Hu C.X."/>
            <person name="Zhou Y.K."/>
            <person name="Han B.P."/>
            <person name="Song L.R."/>
            <person name="Shu W.S."/>
        </authorList>
    </citation>
    <scope>NUCLEOTIDE SEQUENCE [LARGE SCALE GENOMIC DNA]</scope>
    <source>
        <strain evidence="2 3">FACHB-723</strain>
    </source>
</reference>
<keyword evidence="1" id="KW-0472">Membrane</keyword>
<comment type="caution">
    <text evidence="2">The sequence shown here is derived from an EMBL/GenBank/DDBJ whole genome shotgun (WGS) entry which is preliminary data.</text>
</comment>
<keyword evidence="1" id="KW-0812">Transmembrane</keyword>